<keyword evidence="1" id="KW-1133">Transmembrane helix</keyword>
<dbReference type="AlphaFoldDB" id="A0A1H5UJB1"/>
<dbReference type="Gene3D" id="3.40.50.1820">
    <property type="entry name" value="alpha/beta hydrolase"/>
    <property type="match status" value="1"/>
</dbReference>
<dbReference type="EMBL" id="FNUZ01000001">
    <property type="protein sequence ID" value="SEF74568.1"/>
    <property type="molecule type" value="Genomic_DNA"/>
</dbReference>
<dbReference type="GO" id="GO:0003824">
    <property type="term" value="F:catalytic activity"/>
    <property type="evidence" value="ECO:0007669"/>
    <property type="project" value="InterPro"/>
</dbReference>
<dbReference type="RefSeq" id="WP_103909348.1">
    <property type="nucleotide sequence ID" value="NZ_FNUZ01000001.1"/>
</dbReference>
<keyword evidence="4" id="KW-1185">Reference proteome</keyword>
<keyword evidence="1" id="KW-0812">Transmembrane</keyword>
<dbReference type="PRINTS" id="PR00412">
    <property type="entry name" value="EPOXHYDRLASE"/>
</dbReference>
<evidence type="ECO:0000256" key="1">
    <source>
        <dbReference type="SAM" id="Phobius"/>
    </source>
</evidence>
<feature type="transmembrane region" description="Helical" evidence="1">
    <location>
        <begin position="6"/>
        <end position="22"/>
    </location>
</feature>
<dbReference type="PANTHER" id="PTHR43798:SF33">
    <property type="entry name" value="HYDROLASE, PUTATIVE (AFU_ORTHOLOGUE AFUA_2G14860)-RELATED"/>
    <property type="match status" value="1"/>
</dbReference>
<keyword evidence="1" id="KW-0472">Membrane</keyword>
<dbReference type="InterPro" id="IPR050266">
    <property type="entry name" value="AB_hydrolase_sf"/>
</dbReference>
<evidence type="ECO:0000313" key="4">
    <source>
        <dbReference type="Proteomes" id="UP000236752"/>
    </source>
</evidence>
<evidence type="ECO:0000259" key="2">
    <source>
        <dbReference type="Pfam" id="PF00561"/>
    </source>
</evidence>
<dbReference type="InterPro" id="IPR029058">
    <property type="entry name" value="AB_hydrolase_fold"/>
</dbReference>
<protein>
    <submittedName>
        <fullName evidence="3">Pimeloyl-ACP methyl ester carboxylesterase</fullName>
    </submittedName>
</protein>
<sequence length="309" mass="34926">MTGWLWIILISIALIPFFRDRWRKPVGRRMRKSAPGSFAKLKSGTTHYRWLGRVRGPVLVCVHGLTTPSFVWDRIAPLLGNLGFRVLVYDLYGRGYSDRSRRAQTPEFFANQLEELLDHLEVRNDITLLGYSMGGVIASRFAVAHPDRLRQLVLLAPAGMLINFHPVIAWAMNWPFVGDWLFDMVFPNAFFKATEAERAKHPEVGDIIDQQQGELHRRGFLRAVLSSLRGSLRKPGPKLFKALAKLPLPVYAIWARDDQTIPIDALGQLAQWHRDAIHEVIDGAGHGVPYTHPAEVAEVLATLLDLSDE</sequence>
<gene>
    <name evidence="3" type="ORF">SAMN04488045_1022</name>
</gene>
<feature type="domain" description="AB hydrolase-1" evidence="2">
    <location>
        <begin position="57"/>
        <end position="293"/>
    </location>
</feature>
<evidence type="ECO:0000313" key="3">
    <source>
        <dbReference type="EMBL" id="SEF74568.1"/>
    </source>
</evidence>
<dbReference type="SUPFAM" id="SSF53474">
    <property type="entry name" value="alpha/beta-Hydrolases"/>
    <property type="match status" value="1"/>
</dbReference>
<dbReference type="InterPro" id="IPR000639">
    <property type="entry name" value="Epox_hydrolase-like"/>
</dbReference>
<dbReference type="Proteomes" id="UP000236752">
    <property type="component" value="Unassembled WGS sequence"/>
</dbReference>
<dbReference type="PANTHER" id="PTHR43798">
    <property type="entry name" value="MONOACYLGLYCEROL LIPASE"/>
    <property type="match status" value="1"/>
</dbReference>
<dbReference type="PRINTS" id="PR00111">
    <property type="entry name" value="ABHYDROLASE"/>
</dbReference>
<dbReference type="InterPro" id="IPR000073">
    <property type="entry name" value="AB_hydrolase_1"/>
</dbReference>
<dbReference type="Pfam" id="PF00561">
    <property type="entry name" value="Abhydrolase_1"/>
    <property type="match status" value="1"/>
</dbReference>
<organism evidence="3 4">
    <name type="scientific">Thalassococcus halodurans</name>
    <dbReference type="NCBI Taxonomy" id="373675"/>
    <lineage>
        <taxon>Bacteria</taxon>
        <taxon>Pseudomonadati</taxon>
        <taxon>Pseudomonadota</taxon>
        <taxon>Alphaproteobacteria</taxon>
        <taxon>Rhodobacterales</taxon>
        <taxon>Roseobacteraceae</taxon>
        <taxon>Thalassococcus</taxon>
    </lineage>
</organism>
<dbReference type="GO" id="GO:0016020">
    <property type="term" value="C:membrane"/>
    <property type="evidence" value="ECO:0007669"/>
    <property type="project" value="TreeGrafter"/>
</dbReference>
<dbReference type="OrthoDB" id="7267294at2"/>
<reference evidence="3 4" key="1">
    <citation type="submission" date="2016-10" db="EMBL/GenBank/DDBJ databases">
        <authorList>
            <person name="de Groot N.N."/>
        </authorList>
    </citation>
    <scope>NUCLEOTIDE SEQUENCE [LARGE SCALE GENOMIC DNA]</scope>
    <source>
        <strain evidence="3 4">DSM 26915</strain>
    </source>
</reference>
<name>A0A1H5UJB1_9RHOB</name>
<accession>A0A1H5UJB1</accession>
<proteinExistence type="predicted"/>